<accession>A0ACB8USH1</accession>
<dbReference type="EMBL" id="JALBCA010000078">
    <property type="protein sequence ID" value="KAI2384140.1"/>
    <property type="molecule type" value="Genomic_DNA"/>
</dbReference>
<evidence type="ECO:0000313" key="1">
    <source>
        <dbReference type="EMBL" id="KAI2384140.1"/>
    </source>
</evidence>
<protein>
    <submittedName>
        <fullName evidence="1">Uncharacterized protein</fullName>
    </submittedName>
</protein>
<reference evidence="1" key="1">
    <citation type="journal article" date="2022" name="bioRxiv">
        <title>Population genetic analysis of Ophidiomyces ophidiicola, the causative agent of snake fungal disease, indicates recent introductions to the USA.</title>
        <authorList>
            <person name="Ladner J.T."/>
            <person name="Palmer J.M."/>
            <person name="Ettinger C.L."/>
            <person name="Stajich J.E."/>
            <person name="Farrell T.M."/>
            <person name="Glorioso B.M."/>
            <person name="Lawson B."/>
            <person name="Price S.J."/>
            <person name="Stengle A.G."/>
            <person name="Grear D.A."/>
            <person name="Lorch J.M."/>
        </authorList>
    </citation>
    <scope>NUCLEOTIDE SEQUENCE</scope>
    <source>
        <strain evidence="1">NWHC 24266-5</strain>
    </source>
</reference>
<organism evidence="1">
    <name type="scientific">Ophidiomyces ophidiicola</name>
    <dbReference type="NCBI Taxonomy" id="1387563"/>
    <lineage>
        <taxon>Eukaryota</taxon>
        <taxon>Fungi</taxon>
        <taxon>Dikarya</taxon>
        <taxon>Ascomycota</taxon>
        <taxon>Pezizomycotina</taxon>
        <taxon>Eurotiomycetes</taxon>
        <taxon>Eurotiomycetidae</taxon>
        <taxon>Onygenales</taxon>
        <taxon>Onygenaceae</taxon>
        <taxon>Ophidiomyces</taxon>
    </lineage>
</organism>
<proteinExistence type="predicted"/>
<gene>
    <name evidence="1" type="ORF">LOY88_004831</name>
</gene>
<comment type="caution">
    <text evidence="1">The sequence shown here is derived from an EMBL/GenBank/DDBJ whole genome shotgun (WGS) entry which is preliminary data.</text>
</comment>
<sequence length="267" mass="30724">MRGPKVYDNWIGNMWNNYKLRCPDGTVWQVGKKISEKSLYTTDLSGGKCPAEAEAQAVYHCIQVVQGAVTQQRAIMKVRMQYVVIHVDNLVYTTNIWDRVPPINMSNLSLQARAEIAQKQPAFWTQFEVHALRHFNAKKCTTVPKLLNLVATLQNHSYTPVPNGYLIFLVMEELPGVPLTGFWKYGRLKRDKIRASFLRSLEELFSVHGSPGDCKLENLIYDEKTDTCYFVDFEETWVTEDEPILKVSDDDYFLWGLARSVDGEDIY</sequence>
<name>A0ACB8USH1_9EURO</name>